<proteinExistence type="predicted"/>
<dbReference type="EMBL" id="HACM01009548">
    <property type="protein sequence ID" value="CRZ09990.1"/>
    <property type="molecule type" value="Transcribed_RNA"/>
</dbReference>
<dbReference type="AlphaFoldDB" id="A0A0H5R772"/>
<evidence type="ECO:0000313" key="1">
    <source>
        <dbReference type="EMBL" id="CRZ09990.1"/>
    </source>
</evidence>
<sequence>MFAMLIGIGTISRQIFETILSLQQWYIQPYIPASTDYEASSSLGDLDAEMEALNAEMHVLLGYGDNLYSPEEVCLGKQVPRKYARFTGNFINKRWMTKSVNNVH</sequence>
<reference evidence="1" key="1">
    <citation type="submission" date="2015-04" db="EMBL/GenBank/DDBJ databases">
        <title>The genome sequence of the plant pathogenic Rhizarian Plasmodiophora brassicae reveals insights in its biotrophic life cycle and the origin of chitin synthesis.</title>
        <authorList>
            <person name="Schwelm A."/>
            <person name="Fogelqvist J."/>
            <person name="Knaust A."/>
            <person name="Julke S."/>
            <person name="Lilja T."/>
            <person name="Dhandapani V."/>
            <person name="Bonilla-Rosso G."/>
            <person name="Karlsson M."/>
            <person name="Shevchenko A."/>
            <person name="Choi S.R."/>
            <person name="Kim H.G."/>
            <person name="Park J.Y."/>
            <person name="Lim Y.P."/>
            <person name="Ludwig-Muller J."/>
            <person name="Dixelius C."/>
        </authorList>
    </citation>
    <scope>NUCLEOTIDE SEQUENCE</scope>
    <source>
        <tissue evidence="1">Potato root galls</tissue>
    </source>
</reference>
<name>A0A0H5R772_9EUKA</name>
<organism evidence="1">
    <name type="scientific">Spongospora subterranea</name>
    <dbReference type="NCBI Taxonomy" id="70186"/>
    <lineage>
        <taxon>Eukaryota</taxon>
        <taxon>Sar</taxon>
        <taxon>Rhizaria</taxon>
        <taxon>Endomyxa</taxon>
        <taxon>Phytomyxea</taxon>
        <taxon>Plasmodiophorida</taxon>
        <taxon>Plasmodiophoridae</taxon>
        <taxon>Spongospora</taxon>
    </lineage>
</organism>
<protein>
    <submittedName>
        <fullName evidence="1">Uncharacterized protein</fullName>
    </submittedName>
</protein>
<accession>A0A0H5R772</accession>